<evidence type="ECO:0000313" key="8">
    <source>
        <dbReference type="Proteomes" id="UP000694941"/>
    </source>
</evidence>
<dbReference type="Gene3D" id="4.10.1040.10">
    <property type="entry name" value="DM DNA-binding domain"/>
    <property type="match status" value="1"/>
</dbReference>
<keyword evidence="8" id="KW-1185">Reference proteome</keyword>
<evidence type="ECO:0000256" key="2">
    <source>
        <dbReference type="ARBA" id="ARBA00022833"/>
    </source>
</evidence>
<evidence type="ECO:0000256" key="6">
    <source>
        <dbReference type="SAM" id="MobiDB-lite"/>
    </source>
</evidence>
<evidence type="ECO:0000313" key="9">
    <source>
        <dbReference type="RefSeq" id="XP_013788033.2"/>
    </source>
</evidence>
<feature type="compositionally biased region" description="Polar residues" evidence="6">
    <location>
        <begin position="287"/>
        <end position="313"/>
    </location>
</feature>
<feature type="compositionally biased region" description="Low complexity" evidence="6">
    <location>
        <begin position="115"/>
        <end position="127"/>
    </location>
</feature>
<gene>
    <name evidence="9" type="primary">LOC106471955</name>
</gene>
<evidence type="ECO:0000256" key="5">
    <source>
        <dbReference type="PROSITE-ProRule" id="PRU00070"/>
    </source>
</evidence>
<proteinExistence type="predicted"/>
<feature type="region of interest" description="Disordered" evidence="6">
    <location>
        <begin position="97"/>
        <end position="127"/>
    </location>
</feature>
<keyword evidence="1 5" id="KW-0479">Metal-binding</keyword>
<dbReference type="RefSeq" id="XP_013788033.2">
    <property type="nucleotide sequence ID" value="XM_013932579.2"/>
</dbReference>
<keyword evidence="2 5" id="KW-0862">Zinc</keyword>
<dbReference type="PROSITE" id="PS50809">
    <property type="entry name" value="DM_2"/>
    <property type="match status" value="1"/>
</dbReference>
<keyword evidence="4 5" id="KW-0539">Nucleus</keyword>
<sequence length="327" mass="35390">MDSSLPTDKENDGFLPDTCDKSTEVTYGQKEPASPSGVRNPKCARCRNHGRNVAVKGHKRFCPHRTCICAKCKLIAERQRVMAMQVALRRAQAQDEAMGRTSVTDSTEPASLFTNSSPPVNGGSSSNPSCSGFSSAFTTTNALLSQVDRHHLRDSLQTLKSMFHLLGEGASSIFLYAILKESKFNVNTAYNKIVEAQTEMITYALRDSDVTPSPTFYWTSSMLPHNVSPMYPGLGCLSHYYRGYNLPTSSSSSLPTSSQTSFYPYGTTPALGLGWASHAPGDMGLHSGSTNEENSSPPGGASVTNRSTFTGGNMSWREPRKGGTNEN</sequence>
<keyword evidence="3 5" id="KW-0238">DNA-binding</keyword>
<feature type="DNA-binding region" description="DM" evidence="5">
    <location>
        <begin position="43"/>
        <end position="90"/>
    </location>
</feature>
<name>A0ABM1BSX2_LIMPO</name>
<feature type="domain" description="DM" evidence="7">
    <location>
        <begin position="43"/>
        <end position="90"/>
    </location>
</feature>
<evidence type="ECO:0000259" key="7">
    <source>
        <dbReference type="PROSITE" id="PS50809"/>
    </source>
</evidence>
<organism evidence="8 9">
    <name type="scientific">Limulus polyphemus</name>
    <name type="common">Atlantic horseshoe crab</name>
    <dbReference type="NCBI Taxonomy" id="6850"/>
    <lineage>
        <taxon>Eukaryota</taxon>
        <taxon>Metazoa</taxon>
        <taxon>Ecdysozoa</taxon>
        <taxon>Arthropoda</taxon>
        <taxon>Chelicerata</taxon>
        <taxon>Merostomata</taxon>
        <taxon>Xiphosura</taxon>
        <taxon>Limulidae</taxon>
        <taxon>Limulus</taxon>
    </lineage>
</organism>
<comment type="subcellular location">
    <subcellularLocation>
        <location evidence="5">Nucleus</location>
    </subcellularLocation>
</comment>
<dbReference type="PANTHER" id="PTHR12322:SF116">
    <property type="entry name" value="DOUBLESEX-MAB RELATED 99B"/>
    <property type="match status" value="1"/>
</dbReference>
<feature type="region of interest" description="Disordered" evidence="6">
    <location>
        <begin position="1"/>
        <end position="40"/>
    </location>
</feature>
<dbReference type="SUPFAM" id="SSF82927">
    <property type="entry name" value="Cysteine-rich DNA binding domain, (DM domain)"/>
    <property type="match status" value="1"/>
</dbReference>
<feature type="compositionally biased region" description="Basic and acidic residues" evidence="6">
    <location>
        <begin position="317"/>
        <end position="327"/>
    </location>
</feature>
<evidence type="ECO:0000256" key="4">
    <source>
        <dbReference type="ARBA" id="ARBA00023242"/>
    </source>
</evidence>
<dbReference type="InterPro" id="IPR026607">
    <property type="entry name" value="DMRT"/>
</dbReference>
<dbReference type="PANTHER" id="PTHR12322">
    <property type="entry name" value="DOUBLESEX AND MAB-3 RELATED TRANSCRIPTION FACTOR DMRT"/>
    <property type="match status" value="1"/>
</dbReference>
<dbReference type="InterPro" id="IPR036407">
    <property type="entry name" value="DM_DNA-bd_sf"/>
</dbReference>
<evidence type="ECO:0000256" key="1">
    <source>
        <dbReference type="ARBA" id="ARBA00022723"/>
    </source>
</evidence>
<dbReference type="InterPro" id="IPR001275">
    <property type="entry name" value="DM_DNA-bd"/>
</dbReference>
<accession>A0ABM1BSX2</accession>
<dbReference type="GeneID" id="106471955"/>
<dbReference type="Pfam" id="PF00751">
    <property type="entry name" value="DM"/>
    <property type="match status" value="1"/>
</dbReference>
<evidence type="ECO:0000256" key="3">
    <source>
        <dbReference type="ARBA" id="ARBA00023125"/>
    </source>
</evidence>
<dbReference type="SMART" id="SM00301">
    <property type="entry name" value="DM"/>
    <property type="match status" value="1"/>
</dbReference>
<dbReference type="Proteomes" id="UP000694941">
    <property type="component" value="Unplaced"/>
</dbReference>
<feature type="compositionally biased region" description="Basic and acidic residues" evidence="6">
    <location>
        <begin position="7"/>
        <end position="23"/>
    </location>
</feature>
<reference evidence="9" key="1">
    <citation type="submission" date="2025-08" db="UniProtKB">
        <authorList>
            <consortium name="RefSeq"/>
        </authorList>
    </citation>
    <scope>IDENTIFICATION</scope>
    <source>
        <tissue evidence="9">Muscle</tissue>
    </source>
</reference>
<feature type="region of interest" description="Disordered" evidence="6">
    <location>
        <begin position="282"/>
        <end position="327"/>
    </location>
</feature>
<feature type="compositionally biased region" description="Polar residues" evidence="6">
    <location>
        <begin position="101"/>
        <end position="114"/>
    </location>
</feature>
<protein>
    <submittedName>
        <fullName evidence="9">Uncharacterized protein LOC106471955</fullName>
    </submittedName>
</protein>
<dbReference type="PROSITE" id="PS40000">
    <property type="entry name" value="DM_1"/>
    <property type="match status" value="1"/>
</dbReference>